<protein>
    <recommendedName>
        <fullName evidence="3">M3 family oligoendopeptidase</fullName>
    </recommendedName>
</protein>
<name>A0A7Y2E9B9_UNCEI</name>
<dbReference type="AlphaFoldDB" id="A0A7Y2E9B9"/>
<evidence type="ECO:0000313" key="2">
    <source>
        <dbReference type="Proteomes" id="UP000547674"/>
    </source>
</evidence>
<dbReference type="Proteomes" id="UP000547674">
    <property type="component" value="Unassembled WGS sequence"/>
</dbReference>
<evidence type="ECO:0000313" key="1">
    <source>
        <dbReference type="EMBL" id="NNF05790.1"/>
    </source>
</evidence>
<accession>A0A7Y2E9B9</accession>
<dbReference type="EMBL" id="JABDJR010000129">
    <property type="protein sequence ID" value="NNF05790.1"/>
    <property type="molecule type" value="Genomic_DNA"/>
</dbReference>
<evidence type="ECO:0008006" key="3">
    <source>
        <dbReference type="Google" id="ProtNLM"/>
    </source>
</evidence>
<proteinExistence type="predicted"/>
<sequence>MIPETEWKFFEATEQRAKHLSHHVQEQLLALWEGKAPPYEAEDLAGKRARLIQEMEYPERIEKALASEPTDSQARHLSLHQRFVLATVFDTHPEIVPLMETLQGMYARFQPTVNDKPATWGEIQTLVASHEDRDVREAAWCAGAPLAQAAQEPLSELFRCREALARAVLESGYPHVAYFLQDHERTEVISDLDTFERTMREDYRATKKTVRQATGEHDVEPWDFVYGIRSGNPIPDSAFPAEALVDAMQVQARRWGFEPTNLGIRVQAYEGPARLVALEVPKNLVVLVSNHGGWQAYADAFRVFGSALYYASARSKRHFLEHECLAVAQSLGVLFASVLENREWLSEHTGAPAGQIGAAVRARKAERLVQLKLAHSHHAFENIIYAHGDTDANKLYCDIYEQGMEVSRKPEPLWAADPNFAFAPFAWSERVLAALAGHQIRKTLTSSFGEDAWKSPQVAEWFTEHFFQSGALLPWRKKIEQATGSEIELDALREDLGTAEFLGPGLEESEGISDEEVAEYFEGIDLSDIE</sequence>
<reference evidence="1 2" key="1">
    <citation type="submission" date="2020-03" db="EMBL/GenBank/DDBJ databases">
        <title>Metabolic flexibility allows generalist bacteria to become dominant in a frequently disturbed ecosystem.</title>
        <authorList>
            <person name="Chen Y.-J."/>
            <person name="Leung P.M."/>
            <person name="Bay S.K."/>
            <person name="Hugenholtz P."/>
            <person name="Kessler A.J."/>
            <person name="Shelley G."/>
            <person name="Waite D.W."/>
            <person name="Cook P.L."/>
            <person name="Greening C."/>
        </authorList>
    </citation>
    <scope>NUCLEOTIDE SEQUENCE [LARGE SCALE GENOMIC DNA]</scope>
    <source>
        <strain evidence="1">SS_bin_28</strain>
    </source>
</reference>
<organism evidence="1 2">
    <name type="scientific">Eiseniibacteriota bacterium</name>
    <dbReference type="NCBI Taxonomy" id="2212470"/>
    <lineage>
        <taxon>Bacteria</taxon>
        <taxon>Candidatus Eiseniibacteriota</taxon>
    </lineage>
</organism>
<comment type="caution">
    <text evidence="1">The sequence shown here is derived from an EMBL/GenBank/DDBJ whole genome shotgun (WGS) entry which is preliminary data.</text>
</comment>
<dbReference type="Gene3D" id="1.10.1370.30">
    <property type="match status" value="1"/>
</dbReference>
<gene>
    <name evidence="1" type="ORF">HKN21_03430</name>
</gene>
<dbReference type="SUPFAM" id="SSF55486">
    <property type="entry name" value="Metalloproteases ('zincins'), catalytic domain"/>
    <property type="match status" value="1"/>
</dbReference>